<evidence type="ECO:0000256" key="4">
    <source>
        <dbReference type="ARBA" id="ARBA00023235"/>
    </source>
</evidence>
<evidence type="ECO:0000313" key="8">
    <source>
        <dbReference type="EMBL" id="MCX2741819.1"/>
    </source>
</evidence>
<sequence>MDLKEKISYIIGRDMATNLKKQGIEVEAESFMKGLKDVQAGNASSLSQQEVQEAMMALQQEVAQKQSSAGSVNKEAGEQFLAENKNKEGVQTLPSGLQYIELKEGTGKSPSATDTVTTHYHGTLIDGTTFDSSYERGQPATFPVNGVIAGWTEALQKMKEGAKWRLFIPSELAYGAQGAGDVIGPHSTLIFDVELLQVK</sequence>
<dbReference type="PANTHER" id="PTHR43811">
    <property type="entry name" value="FKBP-TYPE PEPTIDYL-PROLYL CIS-TRANS ISOMERASE FKPA"/>
    <property type="match status" value="1"/>
</dbReference>
<dbReference type="EC" id="5.2.1.8" evidence="6"/>
<dbReference type="PROSITE" id="PS50059">
    <property type="entry name" value="FKBP_PPIASE"/>
    <property type="match status" value="1"/>
</dbReference>
<gene>
    <name evidence="8" type="ORF">OO017_17820</name>
</gene>
<evidence type="ECO:0000256" key="5">
    <source>
        <dbReference type="PROSITE-ProRule" id="PRU00277"/>
    </source>
</evidence>
<dbReference type="Gene3D" id="3.10.50.40">
    <property type="match status" value="1"/>
</dbReference>
<dbReference type="SUPFAM" id="SSF54534">
    <property type="entry name" value="FKBP-like"/>
    <property type="match status" value="1"/>
</dbReference>
<comment type="catalytic activity">
    <reaction evidence="1 5 6">
        <text>[protein]-peptidylproline (omega=180) = [protein]-peptidylproline (omega=0)</text>
        <dbReference type="Rhea" id="RHEA:16237"/>
        <dbReference type="Rhea" id="RHEA-COMP:10747"/>
        <dbReference type="Rhea" id="RHEA-COMP:10748"/>
        <dbReference type="ChEBI" id="CHEBI:83833"/>
        <dbReference type="ChEBI" id="CHEBI:83834"/>
        <dbReference type="EC" id="5.2.1.8"/>
    </reaction>
</comment>
<dbReference type="InterPro" id="IPR036944">
    <property type="entry name" value="PPIase_FKBP_N_sf"/>
</dbReference>
<evidence type="ECO:0000256" key="3">
    <source>
        <dbReference type="ARBA" id="ARBA00023110"/>
    </source>
</evidence>
<dbReference type="Pfam" id="PF01346">
    <property type="entry name" value="FKBP_N"/>
    <property type="match status" value="1"/>
</dbReference>
<accession>A0ABT3RKB8</accession>
<evidence type="ECO:0000256" key="2">
    <source>
        <dbReference type="ARBA" id="ARBA00006577"/>
    </source>
</evidence>
<evidence type="ECO:0000259" key="7">
    <source>
        <dbReference type="PROSITE" id="PS50059"/>
    </source>
</evidence>
<dbReference type="InterPro" id="IPR046357">
    <property type="entry name" value="PPIase_dom_sf"/>
</dbReference>
<name>A0ABT3RKB8_9BACT</name>
<dbReference type="GO" id="GO:0016853">
    <property type="term" value="F:isomerase activity"/>
    <property type="evidence" value="ECO:0007669"/>
    <property type="project" value="UniProtKB-KW"/>
</dbReference>
<evidence type="ECO:0000256" key="1">
    <source>
        <dbReference type="ARBA" id="ARBA00000971"/>
    </source>
</evidence>
<dbReference type="Gene3D" id="1.10.287.460">
    <property type="entry name" value="Peptidyl-prolyl cis-trans isomerase, FKBP-type, N-terminal domain"/>
    <property type="match status" value="1"/>
</dbReference>
<dbReference type="Pfam" id="PF00254">
    <property type="entry name" value="FKBP_C"/>
    <property type="match status" value="1"/>
</dbReference>
<dbReference type="InterPro" id="IPR000774">
    <property type="entry name" value="PPIase_FKBP_N"/>
</dbReference>
<organism evidence="8 9">
    <name type="scientific">Pontibacter anaerobius</name>
    <dbReference type="NCBI Taxonomy" id="2993940"/>
    <lineage>
        <taxon>Bacteria</taxon>
        <taxon>Pseudomonadati</taxon>
        <taxon>Bacteroidota</taxon>
        <taxon>Cytophagia</taxon>
        <taxon>Cytophagales</taxon>
        <taxon>Hymenobacteraceae</taxon>
        <taxon>Pontibacter</taxon>
    </lineage>
</organism>
<keyword evidence="3 5" id="KW-0697">Rotamase</keyword>
<proteinExistence type="inferred from homology"/>
<dbReference type="Proteomes" id="UP001207228">
    <property type="component" value="Unassembled WGS sequence"/>
</dbReference>
<dbReference type="EMBL" id="JAPFQO010000013">
    <property type="protein sequence ID" value="MCX2741819.1"/>
    <property type="molecule type" value="Genomic_DNA"/>
</dbReference>
<dbReference type="InterPro" id="IPR001179">
    <property type="entry name" value="PPIase_FKBP_dom"/>
</dbReference>
<protein>
    <recommendedName>
        <fullName evidence="6">Peptidyl-prolyl cis-trans isomerase</fullName>
        <ecNumber evidence="6">5.2.1.8</ecNumber>
    </recommendedName>
</protein>
<evidence type="ECO:0000256" key="6">
    <source>
        <dbReference type="RuleBase" id="RU003915"/>
    </source>
</evidence>
<keyword evidence="4 5" id="KW-0413">Isomerase</keyword>
<comment type="caution">
    <text evidence="8">The sequence shown here is derived from an EMBL/GenBank/DDBJ whole genome shotgun (WGS) entry which is preliminary data.</text>
</comment>
<dbReference type="PANTHER" id="PTHR43811:SF19">
    <property type="entry name" value="39 KDA FK506-BINDING NUCLEAR PROTEIN"/>
    <property type="match status" value="1"/>
</dbReference>
<dbReference type="RefSeq" id="WP_266054055.1">
    <property type="nucleotide sequence ID" value="NZ_JAPFQO010000013.1"/>
</dbReference>
<reference evidence="8 9" key="1">
    <citation type="submission" date="2022-11" db="EMBL/GenBank/DDBJ databases">
        <title>The characterization of three novel Bacteroidetes species and genomic analysis of their roles in tidal elemental geochemical cycles.</title>
        <authorList>
            <person name="Ma K.-J."/>
        </authorList>
    </citation>
    <scope>NUCLEOTIDE SEQUENCE [LARGE SCALE GENOMIC DNA]</scope>
    <source>
        <strain evidence="8 9">M82</strain>
    </source>
</reference>
<comment type="similarity">
    <text evidence="2 6">Belongs to the FKBP-type PPIase family.</text>
</comment>
<keyword evidence="9" id="KW-1185">Reference proteome</keyword>
<feature type="domain" description="PPIase FKBP-type" evidence="7">
    <location>
        <begin position="113"/>
        <end position="199"/>
    </location>
</feature>
<evidence type="ECO:0000313" key="9">
    <source>
        <dbReference type="Proteomes" id="UP001207228"/>
    </source>
</evidence>